<sequence>MAQNDITTAAAATDASKEDKSLKRTKTRGKINFNQLSASQMKQIERISNVGAKIGVDQEKERAAILDAMRDTLDAVFENEENEKLVVDLFTAFARKATTARARRIAKHPACPPAVATAIENRLS</sequence>
<dbReference type="Proteomes" id="UP000594800">
    <property type="component" value="Chromosome"/>
</dbReference>
<reference evidence="2 3" key="1">
    <citation type="submission" date="2020-11" db="EMBL/GenBank/DDBJ databases">
        <title>Description of Pontivivens ytuae sp. nov. isolated from deep sea sediment of Mariana Trench.</title>
        <authorList>
            <person name="Wang Z."/>
            <person name="Sun Q.-L."/>
            <person name="Xu X.-D."/>
            <person name="Tang Y.-Z."/>
            <person name="Zhang J."/>
        </authorList>
    </citation>
    <scope>NUCLEOTIDE SEQUENCE [LARGE SCALE GENOMIC DNA]</scope>
    <source>
        <strain evidence="2 3">MT2928</strain>
    </source>
</reference>
<evidence type="ECO:0000313" key="2">
    <source>
        <dbReference type="EMBL" id="QPH53974.1"/>
    </source>
</evidence>
<gene>
    <name evidence="2" type="ORF">I0K15_19740</name>
</gene>
<organism evidence="2 3">
    <name type="scientific">Pontivivens ytuae</name>
    <dbReference type="NCBI Taxonomy" id="2789856"/>
    <lineage>
        <taxon>Bacteria</taxon>
        <taxon>Pseudomonadati</taxon>
        <taxon>Pseudomonadota</taxon>
        <taxon>Alphaproteobacteria</taxon>
        <taxon>Rhodobacterales</taxon>
        <taxon>Paracoccaceae</taxon>
        <taxon>Pontivivens</taxon>
    </lineage>
</organism>
<dbReference type="AlphaFoldDB" id="A0A7S9LRY4"/>
<evidence type="ECO:0000313" key="3">
    <source>
        <dbReference type="Proteomes" id="UP000594800"/>
    </source>
</evidence>
<dbReference type="RefSeq" id="WP_196103183.1">
    <property type="nucleotide sequence ID" value="NZ_CP064942.1"/>
</dbReference>
<evidence type="ECO:0000256" key="1">
    <source>
        <dbReference type="SAM" id="MobiDB-lite"/>
    </source>
</evidence>
<name>A0A7S9LRY4_9RHOB</name>
<dbReference type="KEGG" id="poz:I0K15_19740"/>
<feature type="region of interest" description="Disordered" evidence="1">
    <location>
        <begin position="1"/>
        <end position="28"/>
    </location>
</feature>
<accession>A0A7S9LRY4</accession>
<proteinExistence type="predicted"/>
<keyword evidence="3" id="KW-1185">Reference proteome</keyword>
<protein>
    <submittedName>
        <fullName evidence="2">Uncharacterized protein</fullName>
    </submittedName>
</protein>
<dbReference type="EMBL" id="CP064942">
    <property type="protein sequence ID" value="QPH53974.1"/>
    <property type="molecule type" value="Genomic_DNA"/>
</dbReference>